<evidence type="ECO:0000313" key="2">
    <source>
        <dbReference type="Proteomes" id="UP000095256"/>
    </source>
</evidence>
<dbReference type="InterPro" id="IPR031664">
    <property type="entry name" value="DUF5085"/>
</dbReference>
<protein>
    <recommendedName>
        <fullName evidence="3">DUF5085 domain-containing protein</fullName>
    </recommendedName>
</protein>
<dbReference type="Pfam" id="PF16895">
    <property type="entry name" value="DUF5085"/>
    <property type="match status" value="1"/>
</dbReference>
<proteinExistence type="predicted"/>
<dbReference type="RefSeq" id="WP_069699924.1">
    <property type="nucleotide sequence ID" value="NZ_JAGGMA010000015.1"/>
</dbReference>
<dbReference type="EMBL" id="MIEK01000062">
    <property type="protein sequence ID" value="OEH81106.1"/>
    <property type="molecule type" value="Genomic_DNA"/>
</dbReference>
<reference evidence="1 2" key="1">
    <citation type="submission" date="2016-09" db="EMBL/GenBank/DDBJ databases">
        <authorList>
            <person name="Capua I."/>
            <person name="De Benedictis P."/>
            <person name="Joannis T."/>
            <person name="Lombin L.H."/>
            <person name="Cattoli G."/>
        </authorList>
    </citation>
    <scope>NUCLEOTIDE SEQUENCE [LARGE SCALE GENOMIC DNA]</scope>
    <source>
        <strain evidence="1 2">LMG 25899</strain>
    </source>
</reference>
<sequence length="156" mass="18296">MIAEAQKIEFRNVVSKYYTFVPSEMQLAIDDFFETIATNDLTPNGPFFYSINTFNQKNENEPILAEFFQPITEDNITLDKETLNFRTYFSVRDMIMTRIDSNFDVKTTESYSELIQYVEKQGLQITAPFFHLIKILDDKKFMEISLGATRVFEYLG</sequence>
<organism evidence="1 2">
    <name type="scientific">Enterococcus rivorum</name>
    <dbReference type="NCBI Taxonomy" id="762845"/>
    <lineage>
        <taxon>Bacteria</taxon>
        <taxon>Bacillati</taxon>
        <taxon>Bacillota</taxon>
        <taxon>Bacilli</taxon>
        <taxon>Lactobacillales</taxon>
        <taxon>Enterococcaceae</taxon>
        <taxon>Enterococcus</taxon>
    </lineage>
</organism>
<dbReference type="Proteomes" id="UP000095256">
    <property type="component" value="Unassembled WGS sequence"/>
</dbReference>
<comment type="caution">
    <text evidence="1">The sequence shown here is derived from an EMBL/GenBank/DDBJ whole genome shotgun (WGS) entry which is preliminary data.</text>
</comment>
<keyword evidence="2" id="KW-1185">Reference proteome</keyword>
<accession>A0A1E5KTC1</accession>
<dbReference type="OrthoDB" id="2620258at2"/>
<evidence type="ECO:0000313" key="1">
    <source>
        <dbReference type="EMBL" id="OEH81106.1"/>
    </source>
</evidence>
<gene>
    <name evidence="1" type="ORF">BCR26_17710</name>
</gene>
<evidence type="ECO:0008006" key="3">
    <source>
        <dbReference type="Google" id="ProtNLM"/>
    </source>
</evidence>
<name>A0A1E5KTC1_9ENTE</name>
<dbReference type="AlphaFoldDB" id="A0A1E5KTC1"/>
<dbReference type="STRING" id="762845.BCR26_17710"/>